<evidence type="ECO:0000313" key="2">
    <source>
        <dbReference type="EMBL" id="EFO64339.1"/>
    </source>
</evidence>
<comment type="caution">
    <text evidence="2">The sequence shown here is derived from an EMBL/GenBank/DDBJ whole genome shotgun (WGS) entry which is preliminary data.</text>
</comment>
<accession>E1EZW1</accession>
<protein>
    <submittedName>
        <fullName evidence="2">Uncharacterized protein</fullName>
    </submittedName>
</protein>
<name>E1EZW1_GIAIA</name>
<dbReference type="VEuPathDB" id="GiardiaDB:GLP15_1199"/>
<feature type="non-terminal residue" evidence="2">
    <location>
        <position position="81"/>
    </location>
</feature>
<organism evidence="2 3">
    <name type="scientific">Giardia intestinalis (strain P15)</name>
    <name type="common">Giardia lamblia</name>
    <dbReference type="NCBI Taxonomy" id="658858"/>
    <lineage>
        <taxon>Eukaryota</taxon>
        <taxon>Metamonada</taxon>
        <taxon>Diplomonadida</taxon>
        <taxon>Hexamitidae</taxon>
        <taxon>Giardiinae</taxon>
        <taxon>Giardia</taxon>
    </lineage>
</organism>
<gene>
    <name evidence="2" type="ORF">GLP15_1199</name>
</gene>
<dbReference type="EMBL" id="ACVC01000099">
    <property type="protein sequence ID" value="EFO64339.1"/>
    <property type="molecule type" value="Genomic_DNA"/>
</dbReference>
<sequence>MIHKELNGIGSVEEDSLGAASRSHDEPLHPRQGWILREACGSSRGAAGLCAPSPAEAVAGGAPVAVLRDGADRAVLDGAGP</sequence>
<evidence type="ECO:0000256" key="1">
    <source>
        <dbReference type="SAM" id="MobiDB-lite"/>
    </source>
</evidence>
<dbReference type="Proteomes" id="UP000008974">
    <property type="component" value="Unassembled WGS sequence"/>
</dbReference>
<feature type="region of interest" description="Disordered" evidence="1">
    <location>
        <begin position="1"/>
        <end position="30"/>
    </location>
</feature>
<dbReference type="AlphaFoldDB" id="E1EZW1"/>
<evidence type="ECO:0000313" key="3">
    <source>
        <dbReference type="Proteomes" id="UP000008974"/>
    </source>
</evidence>
<reference evidence="2 3" key="1">
    <citation type="journal article" date="2010" name="BMC Genomics">
        <title>Genome analysis and comparative genomics of a Giardia intestinalis assemblage E isolate.</title>
        <authorList>
            <person name="Jerlstrom-Hultqvist J."/>
            <person name="Franzen O."/>
            <person name="Ankarklev J."/>
            <person name="Xu F."/>
            <person name="Nohynkova E."/>
            <person name="Andersson J.O."/>
            <person name="Svard S.G."/>
            <person name="Andersson B."/>
        </authorList>
    </citation>
    <scope>NUCLEOTIDE SEQUENCE [LARGE SCALE GENOMIC DNA]</scope>
    <source>
        <strain evidence="2 3">P15</strain>
    </source>
</reference>
<proteinExistence type="predicted"/>